<evidence type="ECO:0000313" key="4">
    <source>
        <dbReference type="Proteomes" id="UP000051269"/>
    </source>
</evidence>
<reference evidence="3 4" key="1">
    <citation type="submission" date="2015-10" db="EMBL/GenBank/DDBJ databases">
        <title>Metagenome-Assembled Genomes uncover a global brackish microbiome.</title>
        <authorList>
            <person name="Hugerth L.W."/>
            <person name="Larsson J."/>
            <person name="Alneberg J."/>
            <person name="Lindh M.V."/>
            <person name="Legrand C."/>
            <person name="Pinhassi J."/>
            <person name="Andersson A.F."/>
        </authorList>
    </citation>
    <scope>NUCLEOTIDE SEQUENCE [LARGE SCALE GENOMIC DNA]</scope>
    <source>
        <strain evidence="3">BACL18 MAG-120507-bin52</strain>
    </source>
</reference>
<feature type="region of interest" description="Disordered" evidence="1">
    <location>
        <begin position="196"/>
        <end position="240"/>
    </location>
</feature>
<dbReference type="PANTHER" id="PTHR43737:SF1">
    <property type="entry name" value="DUF1501 DOMAIN-CONTAINING PROTEIN"/>
    <property type="match status" value="1"/>
</dbReference>
<dbReference type="PROSITE" id="PS51318">
    <property type="entry name" value="TAT"/>
    <property type="match status" value="1"/>
</dbReference>
<proteinExistence type="predicted"/>
<dbReference type="Proteomes" id="UP000051269">
    <property type="component" value="Unassembled WGS sequence"/>
</dbReference>
<dbReference type="Pfam" id="PF07394">
    <property type="entry name" value="DUF1501"/>
    <property type="match status" value="1"/>
</dbReference>
<keyword evidence="2" id="KW-0812">Transmembrane</keyword>
<dbReference type="PANTHER" id="PTHR43737">
    <property type="entry name" value="BLL7424 PROTEIN"/>
    <property type="match status" value="1"/>
</dbReference>
<protein>
    <recommendedName>
        <fullName evidence="5">Twin-arginine translocation pathway signal protein</fullName>
    </recommendedName>
</protein>
<feature type="transmembrane region" description="Helical" evidence="2">
    <location>
        <begin position="12"/>
        <end position="30"/>
    </location>
</feature>
<dbReference type="EMBL" id="LIBO01000119">
    <property type="protein sequence ID" value="KRO62173.1"/>
    <property type="molecule type" value="Genomic_DNA"/>
</dbReference>
<evidence type="ECO:0008006" key="5">
    <source>
        <dbReference type="Google" id="ProtNLM"/>
    </source>
</evidence>
<dbReference type="InterPro" id="IPR006311">
    <property type="entry name" value="TAT_signal"/>
</dbReference>
<dbReference type="AlphaFoldDB" id="A0A0R2RP50"/>
<organism evidence="3 4">
    <name type="scientific">Verrucomicrobia subdivision 6 bacterium BACL9 MAG-120507-bin52</name>
    <dbReference type="NCBI Taxonomy" id="1655590"/>
    <lineage>
        <taxon>Bacteria</taxon>
        <taxon>Pseudomonadati</taxon>
        <taxon>Verrucomicrobiota</taxon>
        <taxon>Verrucomicrobiia</taxon>
        <taxon>Verrucomicrobiales</taxon>
        <taxon>Verrucomicrobia subdivision 6</taxon>
    </lineage>
</organism>
<accession>A0A0R2RP50</accession>
<dbReference type="InterPro" id="IPR010869">
    <property type="entry name" value="DUF1501"/>
</dbReference>
<gene>
    <name evidence="3" type="ORF">ABR82_04400</name>
</gene>
<comment type="caution">
    <text evidence="3">The sequence shown here is derived from an EMBL/GenBank/DDBJ whole genome shotgun (WGS) entry which is preliminary data.</text>
</comment>
<evidence type="ECO:0000313" key="3">
    <source>
        <dbReference type="EMBL" id="KRO62173.1"/>
    </source>
</evidence>
<feature type="non-terminal residue" evidence="3">
    <location>
        <position position="429"/>
    </location>
</feature>
<name>A0A0R2RP50_9BACT</name>
<keyword evidence="2" id="KW-0472">Membrane</keyword>
<evidence type="ECO:0000256" key="1">
    <source>
        <dbReference type="SAM" id="MobiDB-lite"/>
    </source>
</evidence>
<sequence>MNHAEMKTRRQFLRTGMLGGSLCWTLPAFLQKTMFSLHAAADGQLVQGITGKDGNILVVLQLAGGNDGLNTLIPFADDDYRRARPKLGLRENQVLKLGPKEKVGLHPALGGLAKSYEAGDLAIVQGVGYPNPNRSHFRSTEIWATATDADKSSSTGWLGRYFDNACSGCDAAVGLTVGSQMPQAFSAKVPKGVIYQSGGGGKKRGRKESDPSPDESMGMMSDDGSDEGPSGGSIEENSGPAYQGNMSALDFLERTEMDVQVTQKEIAAASSRSKNSVPYPASKLANQFALVSRLIGGGLGTRIYYLSQGGYDTHTEQANSHQRLLQEMGDAVTAFLADLKAQGNLGRVTLMTFSEFGRRVKENASGGTDHGAAAPLFLAGGGVKAGLLGEMPSLAPRELDDGDIKYNVDFRSVYATVLEKHLGVKAETI</sequence>
<keyword evidence="2" id="KW-1133">Transmembrane helix</keyword>
<evidence type="ECO:0000256" key="2">
    <source>
        <dbReference type="SAM" id="Phobius"/>
    </source>
</evidence>